<organism evidence="1 2">
    <name type="scientific">Aspergillus cristatus</name>
    <name type="common">Chinese Fuzhuan brick tea-fermentation fungus</name>
    <name type="synonym">Eurotium cristatum</name>
    <dbReference type="NCBI Taxonomy" id="573508"/>
    <lineage>
        <taxon>Eukaryota</taxon>
        <taxon>Fungi</taxon>
        <taxon>Dikarya</taxon>
        <taxon>Ascomycota</taxon>
        <taxon>Pezizomycotina</taxon>
        <taxon>Eurotiomycetes</taxon>
        <taxon>Eurotiomycetidae</taxon>
        <taxon>Eurotiales</taxon>
        <taxon>Aspergillaceae</taxon>
        <taxon>Aspergillus</taxon>
        <taxon>Aspergillus subgen. Aspergillus</taxon>
    </lineage>
</organism>
<name>A0A1E3BKL5_ASPCR</name>
<sequence>MYKYSSQKLLQHLEKIGLESLELVRDKSSTKKLQEQLDKIIRFLKRVFEILDASPNELPEGVDLGKFCLGLDVIDTFIRKLFDDDDCIKELDFLDITFKKQAAPCLKKVTSITSSINILLTYASDPRLRSRFLLGKRLEIECTSPSCASPL</sequence>
<dbReference type="Proteomes" id="UP000094569">
    <property type="component" value="Unassembled WGS sequence"/>
</dbReference>
<comment type="caution">
    <text evidence="1">The sequence shown here is derived from an EMBL/GenBank/DDBJ whole genome shotgun (WGS) entry which is preliminary data.</text>
</comment>
<dbReference type="VEuPathDB" id="FungiDB:SI65_02338"/>
<proteinExistence type="predicted"/>
<reference evidence="1 2" key="1">
    <citation type="journal article" date="2016" name="BMC Genomics">
        <title>Comparative genomic and transcriptomic analyses of the Fuzhuan brick tea-fermentation fungus Aspergillus cristatus.</title>
        <authorList>
            <person name="Ge Y."/>
            <person name="Wang Y."/>
            <person name="Liu Y."/>
            <person name="Tan Y."/>
            <person name="Ren X."/>
            <person name="Zhang X."/>
            <person name="Hyde K.D."/>
            <person name="Liu Y."/>
            <person name="Liu Z."/>
        </authorList>
    </citation>
    <scope>NUCLEOTIDE SEQUENCE [LARGE SCALE GENOMIC DNA]</scope>
    <source>
        <strain evidence="1 2">GZAAS20.1005</strain>
    </source>
</reference>
<dbReference type="EMBL" id="JXNT01000002">
    <property type="protein sequence ID" value="ODM21494.1"/>
    <property type="molecule type" value="Genomic_DNA"/>
</dbReference>
<evidence type="ECO:0000313" key="1">
    <source>
        <dbReference type="EMBL" id="ODM21494.1"/>
    </source>
</evidence>
<evidence type="ECO:0000313" key="2">
    <source>
        <dbReference type="Proteomes" id="UP000094569"/>
    </source>
</evidence>
<gene>
    <name evidence="1" type="ORF">SI65_02338</name>
</gene>
<accession>A0A1E3BKL5</accession>
<dbReference type="AlphaFoldDB" id="A0A1E3BKL5"/>
<protein>
    <submittedName>
        <fullName evidence="1">Uncharacterized protein</fullName>
    </submittedName>
</protein>
<keyword evidence="2" id="KW-1185">Reference proteome</keyword>